<keyword evidence="1" id="KW-0677">Repeat</keyword>
<dbReference type="PROSITE" id="PS50005">
    <property type="entry name" value="TPR"/>
    <property type="match status" value="6"/>
</dbReference>
<dbReference type="InterPro" id="IPR011990">
    <property type="entry name" value="TPR-like_helical_dom_sf"/>
</dbReference>
<proteinExistence type="predicted"/>
<dbReference type="SUPFAM" id="SSF48439">
    <property type="entry name" value="Protein prenylyltransferase"/>
    <property type="match status" value="2"/>
</dbReference>
<evidence type="ECO:0000256" key="2">
    <source>
        <dbReference type="ARBA" id="ARBA00022803"/>
    </source>
</evidence>
<dbReference type="InterPro" id="IPR000719">
    <property type="entry name" value="Prot_kinase_dom"/>
</dbReference>
<evidence type="ECO:0000256" key="1">
    <source>
        <dbReference type="ARBA" id="ARBA00022737"/>
    </source>
</evidence>
<accession>A0ABQ3V377</accession>
<dbReference type="Pfam" id="PF13432">
    <property type="entry name" value="TPR_16"/>
    <property type="match status" value="2"/>
</dbReference>
<dbReference type="InterPro" id="IPR008271">
    <property type="entry name" value="Ser/Thr_kinase_AS"/>
</dbReference>
<dbReference type="SMART" id="SM00220">
    <property type="entry name" value="S_TKc"/>
    <property type="match status" value="1"/>
</dbReference>
<feature type="repeat" description="TPR" evidence="3">
    <location>
        <begin position="409"/>
        <end position="442"/>
    </location>
</feature>
<comment type="caution">
    <text evidence="6">The sequence shown here is derived from an EMBL/GenBank/DDBJ whole genome shotgun (WGS) entry which is preliminary data.</text>
</comment>
<protein>
    <recommendedName>
        <fullName evidence="5">Protein kinase domain-containing protein</fullName>
    </recommendedName>
</protein>
<organism evidence="6 7">
    <name type="scientific">Ktedonobacter robiniae</name>
    <dbReference type="NCBI Taxonomy" id="2778365"/>
    <lineage>
        <taxon>Bacteria</taxon>
        <taxon>Bacillati</taxon>
        <taxon>Chloroflexota</taxon>
        <taxon>Ktedonobacteria</taxon>
        <taxon>Ktedonobacterales</taxon>
        <taxon>Ktedonobacteraceae</taxon>
        <taxon>Ktedonobacter</taxon>
    </lineage>
</organism>
<dbReference type="Gene3D" id="3.30.200.20">
    <property type="entry name" value="Phosphorylase Kinase, domain 1"/>
    <property type="match status" value="1"/>
</dbReference>
<reference evidence="6 7" key="1">
    <citation type="journal article" date="2021" name="Int. J. Syst. Evol. Microbiol.">
        <title>Reticulibacter mediterranei gen. nov., sp. nov., within the new family Reticulibacteraceae fam. nov., and Ktedonospora formicarum gen. nov., sp. nov., Ktedonobacter robiniae sp. nov., Dictyobacter formicarum sp. nov. and Dictyobacter arantiisoli sp. nov., belonging to the class Ktedonobacteria.</title>
        <authorList>
            <person name="Yabe S."/>
            <person name="Zheng Y."/>
            <person name="Wang C.M."/>
            <person name="Sakai Y."/>
            <person name="Abe K."/>
            <person name="Yokota A."/>
            <person name="Donadio S."/>
            <person name="Cavaletti L."/>
            <person name="Monciardini P."/>
        </authorList>
    </citation>
    <scope>NUCLEOTIDE SEQUENCE [LARGE SCALE GENOMIC DNA]</scope>
    <source>
        <strain evidence="6 7">SOSP1-30</strain>
    </source>
</reference>
<dbReference type="SMART" id="SM00028">
    <property type="entry name" value="TPR"/>
    <property type="match status" value="6"/>
</dbReference>
<feature type="coiled-coil region" evidence="4">
    <location>
        <begin position="354"/>
        <end position="401"/>
    </location>
</feature>
<feature type="repeat" description="TPR" evidence="3">
    <location>
        <begin position="307"/>
        <end position="340"/>
    </location>
</feature>
<feature type="domain" description="Protein kinase" evidence="5">
    <location>
        <begin position="14"/>
        <end position="275"/>
    </location>
</feature>
<evidence type="ECO:0000313" key="6">
    <source>
        <dbReference type="EMBL" id="GHO59621.1"/>
    </source>
</evidence>
<feature type="repeat" description="TPR" evidence="3">
    <location>
        <begin position="477"/>
        <end position="510"/>
    </location>
</feature>
<keyword evidence="4" id="KW-0175">Coiled coil</keyword>
<dbReference type="Proteomes" id="UP000654345">
    <property type="component" value="Unassembled WGS sequence"/>
</dbReference>
<feature type="repeat" description="TPR" evidence="3">
    <location>
        <begin position="341"/>
        <end position="374"/>
    </location>
</feature>
<dbReference type="PROSITE" id="PS50011">
    <property type="entry name" value="PROTEIN_KINASE_DOM"/>
    <property type="match status" value="1"/>
</dbReference>
<feature type="repeat" description="TPR" evidence="3">
    <location>
        <begin position="375"/>
        <end position="408"/>
    </location>
</feature>
<dbReference type="PROSITE" id="PS00108">
    <property type="entry name" value="PROTEIN_KINASE_ST"/>
    <property type="match status" value="1"/>
</dbReference>
<keyword evidence="2 3" id="KW-0802">TPR repeat</keyword>
<dbReference type="Pfam" id="PF13414">
    <property type="entry name" value="TPR_11"/>
    <property type="match status" value="2"/>
</dbReference>
<dbReference type="EMBL" id="BNJG01000003">
    <property type="protein sequence ID" value="GHO59621.1"/>
    <property type="molecule type" value="Genomic_DNA"/>
</dbReference>
<dbReference type="InterPro" id="IPR019734">
    <property type="entry name" value="TPR_rpt"/>
</dbReference>
<dbReference type="RefSeq" id="WP_201375790.1">
    <property type="nucleotide sequence ID" value="NZ_BNJG01000003.1"/>
</dbReference>
<evidence type="ECO:0000256" key="4">
    <source>
        <dbReference type="SAM" id="Coils"/>
    </source>
</evidence>
<evidence type="ECO:0000256" key="3">
    <source>
        <dbReference type="PROSITE-ProRule" id="PRU00339"/>
    </source>
</evidence>
<feature type="repeat" description="TPR" evidence="3">
    <location>
        <begin position="443"/>
        <end position="476"/>
    </location>
</feature>
<evidence type="ECO:0000313" key="7">
    <source>
        <dbReference type="Proteomes" id="UP000654345"/>
    </source>
</evidence>
<dbReference type="Gene3D" id="1.25.40.10">
    <property type="entry name" value="Tetratricopeptide repeat domain"/>
    <property type="match status" value="3"/>
</dbReference>
<keyword evidence="7" id="KW-1185">Reference proteome</keyword>
<dbReference type="Gene3D" id="1.10.510.10">
    <property type="entry name" value="Transferase(Phosphotransferase) domain 1"/>
    <property type="match status" value="1"/>
</dbReference>
<dbReference type="PANTHER" id="PTHR44943:SF4">
    <property type="entry name" value="TPR REPEAT-CONTAINING PROTEIN MJ0798"/>
    <property type="match status" value="1"/>
</dbReference>
<evidence type="ECO:0000259" key="5">
    <source>
        <dbReference type="PROSITE" id="PS50011"/>
    </source>
</evidence>
<dbReference type="InterPro" id="IPR011009">
    <property type="entry name" value="Kinase-like_dom_sf"/>
</dbReference>
<name>A0ABQ3V377_9CHLR</name>
<dbReference type="SUPFAM" id="SSF56112">
    <property type="entry name" value="Protein kinase-like (PK-like)"/>
    <property type="match status" value="1"/>
</dbReference>
<dbReference type="Pfam" id="PF00069">
    <property type="entry name" value="Pkinase"/>
    <property type="match status" value="1"/>
</dbReference>
<dbReference type="PANTHER" id="PTHR44943">
    <property type="entry name" value="CELLULOSE SYNTHASE OPERON PROTEIN C"/>
    <property type="match status" value="1"/>
</dbReference>
<sequence>METSTQIGQIIGNYRITERISGGSFGSVYRAEHIHLKRRIVAIKLLHTHLESSTEQKYFTQEAHFLAQLEHPHILPLLDFGFSESQPYLITRYAPGGSLRYLLRQQKQLLPLTQALSLLQQIGQALQYAHDQQIIHRDLKPENILFNERKEALLADFGIAIMLSTVNSKHIADISGTPAYMAPEQFQSVISKQSDQYALACIAYELLTGHVPFTAPGIFALGFQHLTATPVPLREHNQQIPPATETAILQALAKQRADRYPNISAFLAALCEPFVQSTIRQSTAIHLPITGTIEHSFQGRQTARETKQQWIDEGKNFLEVKRYEEALAAFEQAIALDPHDAVAFNGKGDAFYLLQRYEEALAAFEQAMAFDSDNTYAYASKGDALRNLQRYEEALNAYEQAIALNPTSDYVFNGKGLALRNLQRYEEALDAYDKALALDPDAAIVYANKGVALECLQRHEEALINYNQAITLDPTYAIAYINKGDILSNFQRYEEALVAYNQAIALDPNDPAAYTGKGLALEQLQRTKRL</sequence>
<dbReference type="PROSITE" id="PS50293">
    <property type="entry name" value="TPR_REGION"/>
    <property type="match status" value="3"/>
</dbReference>
<dbReference type="CDD" id="cd14014">
    <property type="entry name" value="STKc_PknB_like"/>
    <property type="match status" value="1"/>
</dbReference>
<dbReference type="InterPro" id="IPR051685">
    <property type="entry name" value="Ycf3/AcsC/BcsC/TPR_MFPF"/>
</dbReference>
<gene>
    <name evidence="6" type="ORF">KSB_80960</name>
</gene>